<evidence type="ECO:0008006" key="5">
    <source>
        <dbReference type="Google" id="ProtNLM"/>
    </source>
</evidence>
<organism evidence="3 4">
    <name type="scientific">Candidatus Electronema aureum</name>
    <dbReference type="NCBI Taxonomy" id="2005002"/>
    <lineage>
        <taxon>Bacteria</taxon>
        <taxon>Pseudomonadati</taxon>
        <taxon>Thermodesulfobacteriota</taxon>
        <taxon>Desulfobulbia</taxon>
        <taxon>Desulfobulbales</taxon>
        <taxon>Desulfobulbaceae</taxon>
        <taxon>Candidatus Electronema</taxon>
    </lineage>
</organism>
<evidence type="ECO:0000313" key="3">
    <source>
        <dbReference type="EMBL" id="TAA75218.1"/>
    </source>
</evidence>
<evidence type="ECO:0000256" key="1">
    <source>
        <dbReference type="SAM" id="MobiDB-lite"/>
    </source>
</evidence>
<feature type="chain" id="PRO_5022139243" description="DUF2059 domain-containing protein" evidence="2">
    <location>
        <begin position="30"/>
        <end position="154"/>
    </location>
</feature>
<dbReference type="EMBL" id="NQJD01000009">
    <property type="protein sequence ID" value="TAA75218.1"/>
    <property type="molecule type" value="Genomic_DNA"/>
</dbReference>
<proteinExistence type="predicted"/>
<feature type="signal peptide" evidence="2">
    <location>
        <begin position="1"/>
        <end position="29"/>
    </location>
</feature>
<evidence type="ECO:0000256" key="2">
    <source>
        <dbReference type="SAM" id="SignalP"/>
    </source>
</evidence>
<evidence type="ECO:0000313" key="4">
    <source>
        <dbReference type="Proteomes" id="UP000316238"/>
    </source>
</evidence>
<feature type="region of interest" description="Disordered" evidence="1">
    <location>
        <begin position="134"/>
        <end position="154"/>
    </location>
</feature>
<reference evidence="3" key="1">
    <citation type="submission" date="2017-07" db="EMBL/GenBank/DDBJ databases">
        <title>The cable genome - Insights into the physiology and evolution of filamentous bacteria capable of sulfide oxidation via long distance electron transfer.</title>
        <authorList>
            <person name="Thorup C."/>
            <person name="Bjerg J.T."/>
            <person name="Schreiber L."/>
            <person name="Nielsen L.P."/>
            <person name="Kjeldsen K.U."/>
            <person name="Boesen T."/>
            <person name="Boggild A."/>
            <person name="Meysman F."/>
            <person name="Geelhoed J."/>
            <person name="Schramm A."/>
        </authorList>
    </citation>
    <scope>NUCLEOTIDE SEQUENCE [LARGE SCALE GENOMIC DNA]</scope>
    <source>
        <strain evidence="3">GS</strain>
    </source>
</reference>
<gene>
    <name evidence="3" type="ORF">CDV28_10931</name>
</gene>
<keyword evidence="4" id="KW-1185">Reference proteome</keyword>
<dbReference type="Proteomes" id="UP000316238">
    <property type="component" value="Unassembled WGS sequence"/>
</dbReference>
<accession>A0A521G2I3</accession>
<dbReference type="AlphaFoldDB" id="A0A521G2I3"/>
<sequence length="154" mass="17517">MNILNKIRTSLIWGATAAGLILTAAPASALEFDPKTLQTVDEMIRKMQQETMQQQYAAMPLKNELPGKMMNNMYQYASTAYRQNIQPQMVQVIIGNMRPWEFPGKFKQAMMPSIVPQVSNQIKQIQLQQMQEGINDPSFPNVPGMLQKTEEQVK</sequence>
<keyword evidence="2" id="KW-0732">Signal</keyword>
<name>A0A521G2I3_9BACT</name>
<protein>
    <recommendedName>
        <fullName evidence="5">DUF2059 domain-containing protein</fullName>
    </recommendedName>
</protein>
<comment type="caution">
    <text evidence="3">The sequence shown here is derived from an EMBL/GenBank/DDBJ whole genome shotgun (WGS) entry which is preliminary data.</text>
</comment>